<protein>
    <submittedName>
        <fullName evidence="1">Uncharacterized protein</fullName>
    </submittedName>
</protein>
<keyword evidence="2" id="KW-1185">Reference proteome</keyword>
<feature type="non-terminal residue" evidence="1">
    <location>
        <position position="1"/>
    </location>
</feature>
<organism evidence="1 2">
    <name type="scientific">Araneus ventricosus</name>
    <name type="common">Orbweaver spider</name>
    <name type="synonym">Epeira ventricosa</name>
    <dbReference type="NCBI Taxonomy" id="182803"/>
    <lineage>
        <taxon>Eukaryota</taxon>
        <taxon>Metazoa</taxon>
        <taxon>Ecdysozoa</taxon>
        <taxon>Arthropoda</taxon>
        <taxon>Chelicerata</taxon>
        <taxon>Arachnida</taxon>
        <taxon>Araneae</taxon>
        <taxon>Araneomorphae</taxon>
        <taxon>Entelegynae</taxon>
        <taxon>Araneoidea</taxon>
        <taxon>Araneidae</taxon>
        <taxon>Araneus</taxon>
    </lineage>
</organism>
<sequence>LLSVEKKPLTSRGRKTKRSQPYRGTIIDPLIICLFRCFTDIKMGRGGLVVRSRPWSQRIPGPKPNSSEYPPCMKPDAYEIIRSGQTPTRWHAEQLVEECASSDVVLAI</sequence>
<dbReference type="AlphaFoldDB" id="A0A4Y2T5P5"/>
<comment type="caution">
    <text evidence="1">The sequence shown here is derived from an EMBL/GenBank/DDBJ whole genome shotgun (WGS) entry which is preliminary data.</text>
</comment>
<reference evidence="1 2" key="1">
    <citation type="journal article" date="2019" name="Sci. Rep.">
        <title>Orb-weaving spider Araneus ventricosus genome elucidates the spidroin gene catalogue.</title>
        <authorList>
            <person name="Kono N."/>
            <person name="Nakamura H."/>
            <person name="Ohtoshi R."/>
            <person name="Moran D.A.P."/>
            <person name="Shinohara A."/>
            <person name="Yoshida Y."/>
            <person name="Fujiwara M."/>
            <person name="Mori M."/>
            <person name="Tomita M."/>
            <person name="Arakawa K."/>
        </authorList>
    </citation>
    <scope>NUCLEOTIDE SEQUENCE [LARGE SCALE GENOMIC DNA]</scope>
</reference>
<name>A0A4Y2T5P5_ARAVE</name>
<dbReference type="Proteomes" id="UP000499080">
    <property type="component" value="Unassembled WGS sequence"/>
</dbReference>
<accession>A0A4Y2T5P5</accession>
<evidence type="ECO:0000313" key="1">
    <source>
        <dbReference type="EMBL" id="GBN94455.1"/>
    </source>
</evidence>
<dbReference type="EMBL" id="BGPR01025505">
    <property type="protein sequence ID" value="GBN94455.1"/>
    <property type="molecule type" value="Genomic_DNA"/>
</dbReference>
<evidence type="ECO:0000313" key="2">
    <source>
        <dbReference type="Proteomes" id="UP000499080"/>
    </source>
</evidence>
<gene>
    <name evidence="1" type="ORF">AVEN_69689_1</name>
</gene>
<proteinExistence type="predicted"/>